<comment type="cofactor">
    <cofactor evidence="7">
        <name>Mg(2+)</name>
        <dbReference type="ChEBI" id="CHEBI:18420"/>
    </cofactor>
</comment>
<evidence type="ECO:0000256" key="5">
    <source>
        <dbReference type="ARBA" id="ARBA00023306"/>
    </source>
</evidence>
<evidence type="ECO:0000259" key="11">
    <source>
        <dbReference type="Pfam" id="PF02875"/>
    </source>
</evidence>
<comment type="subcellular location">
    <subcellularLocation>
        <location evidence="7 8">Cytoplasm</location>
    </subcellularLocation>
</comment>
<keyword evidence="14" id="KW-1185">Reference proteome</keyword>
<dbReference type="InterPro" id="IPR036565">
    <property type="entry name" value="Mur-like_cat_sf"/>
</dbReference>
<evidence type="ECO:0000256" key="6">
    <source>
        <dbReference type="ARBA" id="ARBA00023316"/>
    </source>
</evidence>
<dbReference type="GO" id="GO:0051301">
    <property type="term" value="P:cell division"/>
    <property type="evidence" value="ECO:0007669"/>
    <property type="project" value="UniProtKB-KW"/>
</dbReference>
<feature type="binding site" evidence="7">
    <location>
        <position position="55"/>
    </location>
    <ligand>
        <name>UDP-N-acetyl-alpha-D-muramoyl-L-alanyl-D-glutamate</name>
        <dbReference type="ChEBI" id="CHEBI:83900"/>
    </ligand>
</feature>
<feature type="binding site" evidence="7">
    <location>
        <position position="415"/>
    </location>
    <ligand>
        <name>meso-2,6-diaminopimelate</name>
        <dbReference type="ChEBI" id="CHEBI:57791"/>
    </ligand>
</feature>
<dbReference type="GO" id="GO:0008360">
    <property type="term" value="P:regulation of cell shape"/>
    <property type="evidence" value="ECO:0007669"/>
    <property type="project" value="UniProtKB-KW"/>
</dbReference>
<dbReference type="Gene3D" id="3.90.190.20">
    <property type="entry name" value="Mur ligase, C-terminal domain"/>
    <property type="match status" value="1"/>
</dbReference>
<feature type="domain" description="Mur ligase central" evidence="12">
    <location>
        <begin position="140"/>
        <end position="344"/>
    </location>
</feature>
<dbReference type="Pfam" id="PF01225">
    <property type="entry name" value="Mur_ligase"/>
    <property type="match status" value="1"/>
</dbReference>
<dbReference type="EMBL" id="JACYWE010000010">
    <property type="protein sequence ID" value="MBD8507757.1"/>
    <property type="molecule type" value="Genomic_DNA"/>
</dbReference>
<dbReference type="SUPFAM" id="SSF63418">
    <property type="entry name" value="MurE/MurF N-terminal domain"/>
    <property type="match status" value="1"/>
</dbReference>
<keyword evidence="6 7" id="KW-0961">Cell wall biogenesis/degradation</keyword>
<comment type="pathway">
    <text evidence="7 8">Cell wall biogenesis; peptidoglycan biosynthesis.</text>
</comment>
<keyword evidence="7 13" id="KW-0436">Ligase</keyword>
<dbReference type="Proteomes" id="UP000642993">
    <property type="component" value="Unassembled WGS sequence"/>
</dbReference>
<dbReference type="GO" id="GO:0008765">
    <property type="term" value="F:UDP-N-acetylmuramoylalanyl-D-glutamate-2,6-diaminopimelate ligase activity"/>
    <property type="evidence" value="ECO:0007669"/>
    <property type="project" value="UniProtKB-UniRule"/>
</dbReference>
<accession>A0A927PN86</accession>
<comment type="similarity">
    <text evidence="1 7">Belongs to the MurCDEF family. MurE subfamily.</text>
</comment>
<comment type="function">
    <text evidence="7">Catalyzes the addition of meso-diaminopimelic acid to the nucleotide precursor UDP-N-acetylmuramoyl-L-alanyl-D-glutamate (UMAG) in the biosynthesis of bacterial cell-wall peptidoglycan.</text>
</comment>
<dbReference type="InterPro" id="IPR004101">
    <property type="entry name" value="Mur_ligase_C"/>
</dbReference>
<dbReference type="InterPro" id="IPR035911">
    <property type="entry name" value="MurE/MurF_N"/>
</dbReference>
<evidence type="ECO:0000256" key="8">
    <source>
        <dbReference type="RuleBase" id="RU004135"/>
    </source>
</evidence>
<evidence type="ECO:0000313" key="13">
    <source>
        <dbReference type="EMBL" id="MBD8507757.1"/>
    </source>
</evidence>
<proteinExistence type="inferred from homology"/>
<feature type="binding site" evidence="7">
    <location>
        <begin position="142"/>
        <end position="148"/>
    </location>
    <ligand>
        <name>ATP</name>
        <dbReference type="ChEBI" id="CHEBI:30616"/>
    </ligand>
</feature>
<dbReference type="NCBIfam" id="TIGR01085">
    <property type="entry name" value="murE"/>
    <property type="match status" value="1"/>
</dbReference>
<feature type="binding site" evidence="7">
    <location>
        <position position="211"/>
    </location>
    <ligand>
        <name>UDP-N-acetyl-alpha-D-muramoyl-L-alanyl-D-glutamate</name>
        <dbReference type="ChEBI" id="CHEBI:83900"/>
    </ligand>
</feature>
<dbReference type="GO" id="GO:0005524">
    <property type="term" value="F:ATP binding"/>
    <property type="evidence" value="ECO:0007669"/>
    <property type="project" value="UniProtKB-UniRule"/>
</dbReference>
<feature type="binding site" evidence="7">
    <location>
        <position position="219"/>
    </location>
    <ligand>
        <name>UDP-N-acetyl-alpha-D-muramoyl-L-alanyl-D-glutamate</name>
        <dbReference type="ChEBI" id="CHEBI:83900"/>
    </ligand>
</feature>
<dbReference type="EC" id="6.3.2.13" evidence="7"/>
<dbReference type="PANTHER" id="PTHR23135:SF4">
    <property type="entry name" value="UDP-N-ACETYLMURAMOYL-L-ALANYL-D-GLUTAMATE--2,6-DIAMINOPIMELATE LIGASE MURE HOMOLOG, CHLOROPLASTIC"/>
    <property type="match status" value="1"/>
</dbReference>
<evidence type="ECO:0000256" key="3">
    <source>
        <dbReference type="ARBA" id="ARBA00022960"/>
    </source>
</evidence>
<dbReference type="InterPro" id="IPR005761">
    <property type="entry name" value="UDP-N-AcMur-Glu-dNH2Pim_ligase"/>
</dbReference>
<dbReference type="NCBIfam" id="NF001124">
    <property type="entry name" value="PRK00139.1-2"/>
    <property type="match status" value="1"/>
</dbReference>
<dbReference type="InterPro" id="IPR013221">
    <property type="entry name" value="Mur_ligase_cen"/>
</dbReference>
<dbReference type="Pfam" id="PF08245">
    <property type="entry name" value="Mur_ligase_M"/>
    <property type="match status" value="1"/>
</dbReference>
<feature type="binding site" evidence="7">
    <location>
        <begin position="184"/>
        <end position="185"/>
    </location>
    <ligand>
        <name>UDP-N-acetyl-alpha-D-muramoyl-L-alanyl-D-glutamate</name>
        <dbReference type="ChEBI" id="CHEBI:83900"/>
    </ligand>
</feature>
<comment type="caution">
    <text evidence="7">Lacks conserved residue(s) required for the propagation of feature annotation.</text>
</comment>
<dbReference type="GO" id="GO:0071555">
    <property type="term" value="P:cell wall organization"/>
    <property type="evidence" value="ECO:0007669"/>
    <property type="project" value="UniProtKB-KW"/>
</dbReference>
<evidence type="ECO:0000256" key="7">
    <source>
        <dbReference type="HAMAP-Rule" id="MF_00208"/>
    </source>
</evidence>
<keyword evidence="3 7" id="KW-0133">Cell shape</keyword>
<dbReference type="SUPFAM" id="SSF53623">
    <property type="entry name" value="MurD-like peptide ligases, catalytic domain"/>
    <property type="match status" value="1"/>
</dbReference>
<dbReference type="GO" id="GO:0000287">
    <property type="term" value="F:magnesium ion binding"/>
    <property type="evidence" value="ECO:0007669"/>
    <property type="project" value="UniProtKB-UniRule"/>
</dbReference>
<name>A0A927PN86_9ACTN</name>
<sequence>MERSGHVAHGQHARTPRPTTLAPVPLTELAGLAGATIEGNGAPAPEDVAVTGVELRAQDIRPGDLFAALPGARAHGAAFVDQAVEHGAIAVLTDTSGAELITQAGATVPILLHDAPRSVLGTLAARIYGNPSDQLTLIGITGTSGKTTTAYLVEGGLAAAGHKAGLIGTVETRIAGEPVASALTTPEAPQLQALLAVMAERGISHVVMEVSSHALALGRVDGCRFAVGGFTNLSQDHLDFHKDLDDYFGTKAQLFDGRARPAPARAVICVDDDWGGRMAERAIGEVTTVSAGGQPANWVARAPEVTGVGVQSFVAETASGEQYPVTVLLPGRYNVANALLALALLEAAGVDPAAAARGLQTVQVPGRMERVDRGQPFLAVVDYAHKPGAVEAVLATLRGQARGKIALVLGAGGNRDAGKRGPMGAAAARGSDLLLVTDDNPRDEEPEMIRAEMVAGAQGVPAAERAIIEEISDRRAAIVAAVRWIHAQGVGDDVVVVAGKGHEWGQEVKGVKQPFDDRVVLAEAIDEILAAPAGGDPR</sequence>
<dbReference type="Gene3D" id="3.40.1190.10">
    <property type="entry name" value="Mur-like, catalytic domain"/>
    <property type="match status" value="1"/>
</dbReference>
<dbReference type="NCBIfam" id="NF001126">
    <property type="entry name" value="PRK00139.1-4"/>
    <property type="match status" value="1"/>
</dbReference>
<evidence type="ECO:0000256" key="4">
    <source>
        <dbReference type="ARBA" id="ARBA00022984"/>
    </source>
</evidence>
<keyword evidence="7" id="KW-0460">Magnesium</keyword>
<evidence type="ECO:0000259" key="10">
    <source>
        <dbReference type="Pfam" id="PF01225"/>
    </source>
</evidence>
<feature type="domain" description="Mur ligase N-terminal catalytic" evidence="10">
    <location>
        <begin position="50"/>
        <end position="127"/>
    </location>
</feature>
<feature type="binding site" evidence="7">
    <location>
        <position position="499"/>
    </location>
    <ligand>
        <name>meso-2,6-diaminopimelate</name>
        <dbReference type="ChEBI" id="CHEBI:57791"/>
    </ligand>
</feature>
<feature type="short sequence motif" description="Meso-diaminopimelate recognition motif" evidence="7">
    <location>
        <begin position="439"/>
        <end position="442"/>
    </location>
</feature>
<dbReference type="GO" id="GO:0009252">
    <property type="term" value="P:peptidoglycan biosynthetic process"/>
    <property type="evidence" value="ECO:0007669"/>
    <property type="project" value="UniProtKB-UniRule"/>
</dbReference>
<comment type="caution">
    <text evidence="13">The sequence shown here is derived from an EMBL/GenBank/DDBJ whole genome shotgun (WGS) entry which is preliminary data.</text>
</comment>
<keyword evidence="7" id="KW-0067">ATP-binding</keyword>
<evidence type="ECO:0000259" key="12">
    <source>
        <dbReference type="Pfam" id="PF08245"/>
    </source>
</evidence>
<evidence type="ECO:0000256" key="9">
    <source>
        <dbReference type="SAM" id="MobiDB-lite"/>
    </source>
</evidence>
<keyword evidence="2 7" id="KW-0132">Cell division</keyword>
<protein>
    <recommendedName>
        <fullName evidence="7">UDP-N-acetylmuramoyl-L-alanyl-D-glutamate--2,6-diaminopimelate ligase</fullName>
        <ecNumber evidence="7">6.3.2.13</ecNumber>
    </recommendedName>
    <alternativeName>
        <fullName evidence="7">Meso-A2pm-adding enzyme</fullName>
    </alternativeName>
    <alternativeName>
        <fullName evidence="7">Meso-diaminopimelate-adding enzyme</fullName>
    </alternativeName>
    <alternativeName>
        <fullName evidence="7">UDP-MurNAc-L-Ala-D-Glu:meso-diaminopimelate ligase</fullName>
    </alternativeName>
    <alternativeName>
        <fullName evidence="7">UDP-MurNAc-tripeptide synthetase</fullName>
    </alternativeName>
    <alternativeName>
        <fullName evidence="7">UDP-N-acetylmuramyl-tripeptide synthetase</fullName>
    </alternativeName>
</protein>
<dbReference type="Gene3D" id="3.40.1390.10">
    <property type="entry name" value="MurE/MurF, N-terminal domain"/>
    <property type="match status" value="1"/>
</dbReference>
<gene>
    <name evidence="7" type="primary">murE</name>
    <name evidence="13" type="ORF">HT102_14810</name>
</gene>
<keyword evidence="5 7" id="KW-0131">Cell cycle</keyword>
<dbReference type="SUPFAM" id="SSF53244">
    <property type="entry name" value="MurD-like peptide ligases, peptide-binding domain"/>
    <property type="match status" value="1"/>
</dbReference>
<feature type="binding site" evidence="7">
    <location>
        <position position="503"/>
    </location>
    <ligand>
        <name>meso-2,6-diaminopimelate</name>
        <dbReference type="ChEBI" id="CHEBI:57791"/>
    </ligand>
</feature>
<keyword evidence="4 7" id="KW-0573">Peptidoglycan synthesis</keyword>
<dbReference type="PANTHER" id="PTHR23135">
    <property type="entry name" value="MUR LIGASE FAMILY MEMBER"/>
    <property type="match status" value="1"/>
</dbReference>
<dbReference type="InterPro" id="IPR000713">
    <property type="entry name" value="Mur_ligase_N"/>
</dbReference>
<keyword evidence="7" id="KW-0963">Cytoplasm</keyword>
<feature type="region of interest" description="Disordered" evidence="9">
    <location>
        <begin position="1"/>
        <end position="22"/>
    </location>
</feature>
<dbReference type="Pfam" id="PF02875">
    <property type="entry name" value="Mur_ligase_C"/>
    <property type="match status" value="1"/>
</dbReference>
<comment type="catalytic activity">
    <reaction evidence="7">
        <text>UDP-N-acetyl-alpha-D-muramoyl-L-alanyl-D-glutamate + meso-2,6-diaminopimelate + ATP = UDP-N-acetyl-alpha-D-muramoyl-L-alanyl-gamma-D-glutamyl-meso-2,6-diaminopimelate + ADP + phosphate + H(+)</text>
        <dbReference type="Rhea" id="RHEA:23676"/>
        <dbReference type="ChEBI" id="CHEBI:15378"/>
        <dbReference type="ChEBI" id="CHEBI:30616"/>
        <dbReference type="ChEBI" id="CHEBI:43474"/>
        <dbReference type="ChEBI" id="CHEBI:57791"/>
        <dbReference type="ChEBI" id="CHEBI:83900"/>
        <dbReference type="ChEBI" id="CHEBI:83905"/>
        <dbReference type="ChEBI" id="CHEBI:456216"/>
        <dbReference type="EC" id="6.3.2.13"/>
    </reaction>
</comment>
<evidence type="ECO:0000313" key="14">
    <source>
        <dbReference type="Proteomes" id="UP000642993"/>
    </source>
</evidence>
<feature type="binding site" evidence="7">
    <location>
        <begin position="439"/>
        <end position="442"/>
    </location>
    <ligand>
        <name>meso-2,6-diaminopimelate</name>
        <dbReference type="ChEBI" id="CHEBI:57791"/>
    </ligand>
</feature>
<comment type="PTM">
    <text evidence="7">Carboxylation is probably crucial for Mg(2+) binding and, consequently, for the gamma-phosphate positioning of ATP.</text>
</comment>
<feature type="modified residue" description="N6-carboxylysine" evidence="7">
    <location>
        <position position="251"/>
    </location>
</feature>
<evidence type="ECO:0000256" key="1">
    <source>
        <dbReference type="ARBA" id="ARBA00005898"/>
    </source>
</evidence>
<keyword evidence="7" id="KW-0547">Nucleotide-binding</keyword>
<dbReference type="HAMAP" id="MF_00208">
    <property type="entry name" value="MurE"/>
    <property type="match status" value="1"/>
</dbReference>
<reference evidence="13" key="1">
    <citation type="submission" date="2020-09" db="EMBL/GenBank/DDBJ databases">
        <title>Hoyosella lacisalsi sp. nov., a halotolerant actinobacterium isolated from soil of Lake Gudzhirganskoe.</title>
        <authorList>
            <person name="Yang Q."/>
            <person name="Guo P.Y."/>
            <person name="Liu S.W."/>
            <person name="Li F.N."/>
            <person name="Sun C.H."/>
        </authorList>
    </citation>
    <scope>NUCLEOTIDE SEQUENCE</scope>
    <source>
        <strain evidence="13">G463</strain>
    </source>
</reference>
<feature type="domain" description="Mur ligase C-terminal" evidence="11">
    <location>
        <begin position="366"/>
        <end position="501"/>
    </location>
</feature>
<evidence type="ECO:0000256" key="2">
    <source>
        <dbReference type="ARBA" id="ARBA00022618"/>
    </source>
</evidence>
<dbReference type="GO" id="GO:0005737">
    <property type="term" value="C:cytoplasm"/>
    <property type="evidence" value="ECO:0007669"/>
    <property type="project" value="UniProtKB-SubCell"/>
</dbReference>
<organism evidence="13 14">
    <name type="scientific">Lolliginicoccus lacisalsi</name>
    <dbReference type="NCBI Taxonomy" id="2742202"/>
    <lineage>
        <taxon>Bacteria</taxon>
        <taxon>Bacillati</taxon>
        <taxon>Actinomycetota</taxon>
        <taxon>Actinomycetes</taxon>
        <taxon>Mycobacteriales</taxon>
        <taxon>Hoyosellaceae</taxon>
        <taxon>Lolliginicoccus</taxon>
    </lineage>
</organism>
<dbReference type="AlphaFoldDB" id="A0A927PN86"/>
<dbReference type="InterPro" id="IPR036615">
    <property type="entry name" value="Mur_ligase_C_dom_sf"/>
</dbReference>